<evidence type="ECO:0000313" key="2">
    <source>
        <dbReference type="EMBL" id="KAF2429180.1"/>
    </source>
</evidence>
<feature type="region of interest" description="Disordered" evidence="1">
    <location>
        <begin position="380"/>
        <end position="404"/>
    </location>
</feature>
<reference evidence="2" key="1">
    <citation type="journal article" date="2020" name="Stud. Mycol.">
        <title>101 Dothideomycetes genomes: a test case for predicting lifestyles and emergence of pathogens.</title>
        <authorList>
            <person name="Haridas S."/>
            <person name="Albert R."/>
            <person name="Binder M."/>
            <person name="Bloem J."/>
            <person name="Labutti K."/>
            <person name="Salamov A."/>
            <person name="Andreopoulos B."/>
            <person name="Baker S."/>
            <person name="Barry K."/>
            <person name="Bills G."/>
            <person name="Bluhm B."/>
            <person name="Cannon C."/>
            <person name="Castanera R."/>
            <person name="Culley D."/>
            <person name="Daum C."/>
            <person name="Ezra D."/>
            <person name="Gonzalez J."/>
            <person name="Henrissat B."/>
            <person name="Kuo A."/>
            <person name="Liang C."/>
            <person name="Lipzen A."/>
            <person name="Lutzoni F."/>
            <person name="Magnuson J."/>
            <person name="Mondo S."/>
            <person name="Nolan M."/>
            <person name="Ohm R."/>
            <person name="Pangilinan J."/>
            <person name="Park H.-J."/>
            <person name="Ramirez L."/>
            <person name="Alfaro M."/>
            <person name="Sun H."/>
            <person name="Tritt A."/>
            <person name="Yoshinaga Y."/>
            <person name="Zwiers L.-H."/>
            <person name="Turgeon B."/>
            <person name="Goodwin S."/>
            <person name="Spatafora J."/>
            <person name="Crous P."/>
            <person name="Grigoriev I."/>
        </authorList>
    </citation>
    <scope>NUCLEOTIDE SEQUENCE</scope>
    <source>
        <strain evidence="2">CBS 130266</strain>
    </source>
</reference>
<accession>A0A9P4NPC2</accession>
<gene>
    <name evidence="2" type="ORF">EJ08DRAFT_650606</name>
</gene>
<comment type="caution">
    <text evidence="2">The sequence shown here is derived from an EMBL/GenBank/DDBJ whole genome shotgun (WGS) entry which is preliminary data.</text>
</comment>
<keyword evidence="3" id="KW-1185">Reference proteome</keyword>
<protein>
    <submittedName>
        <fullName evidence="2">Uncharacterized protein</fullName>
    </submittedName>
</protein>
<feature type="compositionally biased region" description="Basic and acidic residues" evidence="1">
    <location>
        <begin position="380"/>
        <end position="395"/>
    </location>
</feature>
<feature type="compositionally biased region" description="Basic and acidic residues" evidence="1">
    <location>
        <begin position="1"/>
        <end position="23"/>
    </location>
</feature>
<dbReference type="OrthoDB" id="3645052at2759"/>
<evidence type="ECO:0000313" key="3">
    <source>
        <dbReference type="Proteomes" id="UP000800235"/>
    </source>
</evidence>
<proteinExistence type="predicted"/>
<dbReference type="AlphaFoldDB" id="A0A9P4NPC2"/>
<name>A0A9P4NPC2_9PEZI</name>
<feature type="region of interest" description="Disordered" evidence="1">
    <location>
        <begin position="1"/>
        <end position="46"/>
    </location>
</feature>
<evidence type="ECO:0000256" key="1">
    <source>
        <dbReference type="SAM" id="MobiDB-lite"/>
    </source>
</evidence>
<organism evidence="2 3">
    <name type="scientific">Tothia fuscella</name>
    <dbReference type="NCBI Taxonomy" id="1048955"/>
    <lineage>
        <taxon>Eukaryota</taxon>
        <taxon>Fungi</taxon>
        <taxon>Dikarya</taxon>
        <taxon>Ascomycota</taxon>
        <taxon>Pezizomycotina</taxon>
        <taxon>Dothideomycetes</taxon>
        <taxon>Pleosporomycetidae</taxon>
        <taxon>Venturiales</taxon>
        <taxon>Cylindrosympodiaceae</taxon>
        <taxon>Tothia</taxon>
    </lineage>
</organism>
<dbReference type="EMBL" id="MU007049">
    <property type="protein sequence ID" value="KAF2429180.1"/>
    <property type="molecule type" value="Genomic_DNA"/>
</dbReference>
<sequence>MLDLREAQKGSESKGKSPKEWRQRLSRSLSRRSSSKQQPGCPSGSCKHIKSTGELIELSNSPLLNLPGEVRNLIYSYAFQRYTEEILQFLQFGPPTNDASGLLLTCRQTRMECQQLAHDAAVTVFPASVTRDQSGFSHSVLPRPWRQTWKNAPECRLDKTAVKSLALQTTLFRHPNSLEDLLHGCPLTGTTYTPEVFFLQVCLCNAIHWLHDHPDFVMPFCIAIERLAMAHRTLKRIVIYYCGKEWPSWVHKSGEIDFPNIVYGRHLIRGYSGANWNLRAIDKPLEGNCRKRCELSWNYFQAHPGESADPNPVLHHDITIDYYDSFSVSGVGCVGVRPAAADAKDVVNLPMATKGAKSRRASRLSSLFKGLYIHGDGRVVSEDTDKRTPNERHGNTDGASGYGW</sequence>
<dbReference type="Proteomes" id="UP000800235">
    <property type="component" value="Unassembled WGS sequence"/>
</dbReference>